<keyword evidence="3 6" id="KW-0812">Transmembrane</keyword>
<evidence type="ECO:0000256" key="4">
    <source>
        <dbReference type="ARBA" id="ARBA00022989"/>
    </source>
</evidence>
<feature type="transmembrane region" description="Helical" evidence="6">
    <location>
        <begin position="41"/>
        <end position="59"/>
    </location>
</feature>
<evidence type="ECO:0000313" key="7">
    <source>
        <dbReference type="EMBL" id="QKW50677.1"/>
    </source>
</evidence>
<dbReference type="InterPro" id="IPR036259">
    <property type="entry name" value="MFS_trans_sf"/>
</dbReference>
<dbReference type="Gene3D" id="1.20.1250.20">
    <property type="entry name" value="MFS general substrate transporter like domains"/>
    <property type="match status" value="1"/>
</dbReference>
<evidence type="ECO:0000256" key="5">
    <source>
        <dbReference type="ARBA" id="ARBA00023136"/>
    </source>
</evidence>
<dbReference type="Proteomes" id="UP000509303">
    <property type="component" value="Chromosome"/>
</dbReference>
<organism evidence="7 8">
    <name type="scientific">Streptomyces buecherae</name>
    <dbReference type="NCBI Taxonomy" id="2763006"/>
    <lineage>
        <taxon>Bacteria</taxon>
        <taxon>Bacillati</taxon>
        <taxon>Actinomycetota</taxon>
        <taxon>Actinomycetes</taxon>
        <taxon>Kitasatosporales</taxon>
        <taxon>Streptomycetaceae</taxon>
        <taxon>Streptomyces</taxon>
    </lineage>
</organism>
<protein>
    <submittedName>
        <fullName evidence="7">MFS transporter</fullName>
    </submittedName>
</protein>
<proteinExistence type="predicted"/>
<sequence>MRTAQLRRFVAARTLSLLGDRAAEAALPIVLLLVTDDPLVAGLVTAANILPTLLLSLPVGHLADTRERRRLMVTADVWRAVWGLALAWALAAPEPSVALLVGLTFLMGCGDVLFSVSAHAYLPALVPSARIMRANAAVEAGDAAATLTGPALAGFLVARLPHPVALAVNAGSFAASAALLARLPAAPVRPAAGPDLEEHTEMTPARRRRDAFAGFRLLATERLQRVLQLAYLYLHVTAGVAVLVVVALSVQALHLGPARVGLVLSAAGVGGLLVTLVVVRFVEHLPWGPLLGVALGGLAASFLWLSVARGFADAFCAVLCMDACSAFAFVTAGSARQVLTPAALLGRLTAATGLVNAAVRAAGVLGCGAVLAWLGPRPAAAALGAVGLACAVPLLLARSARDSLAPRRERAM</sequence>
<dbReference type="PANTHER" id="PTHR23513">
    <property type="entry name" value="INTEGRAL MEMBRANE EFFLUX PROTEIN-RELATED"/>
    <property type="match status" value="1"/>
</dbReference>
<reference evidence="7 8" key="1">
    <citation type="submission" date="2020-06" db="EMBL/GenBank/DDBJ databases">
        <title>Genome mining for natural products.</title>
        <authorList>
            <person name="Zhang B."/>
            <person name="Shi J."/>
            <person name="Ge H."/>
        </authorList>
    </citation>
    <scope>NUCLEOTIDE SEQUENCE [LARGE SCALE GENOMIC DNA]</scope>
    <source>
        <strain evidence="7 8">NA00687</strain>
    </source>
</reference>
<dbReference type="AlphaFoldDB" id="A0A7H8N848"/>
<dbReference type="RefSeq" id="WP_176162410.1">
    <property type="nucleotide sequence ID" value="NZ_CP054929.1"/>
</dbReference>
<keyword evidence="4 6" id="KW-1133">Transmembrane helix</keyword>
<evidence type="ECO:0000256" key="3">
    <source>
        <dbReference type="ARBA" id="ARBA00022692"/>
    </source>
</evidence>
<feature type="transmembrane region" description="Helical" evidence="6">
    <location>
        <begin position="380"/>
        <end position="400"/>
    </location>
</feature>
<evidence type="ECO:0000256" key="6">
    <source>
        <dbReference type="SAM" id="Phobius"/>
    </source>
</evidence>
<name>A0A7H8N848_9ACTN</name>
<accession>A0A7H8N848</accession>
<dbReference type="EMBL" id="CP054929">
    <property type="protein sequence ID" value="QKW50677.1"/>
    <property type="molecule type" value="Genomic_DNA"/>
</dbReference>
<feature type="transmembrane region" description="Helical" evidence="6">
    <location>
        <begin position="260"/>
        <end position="279"/>
    </location>
</feature>
<comment type="subcellular location">
    <subcellularLocation>
        <location evidence="1">Cell membrane</location>
        <topology evidence="1">Multi-pass membrane protein</topology>
    </subcellularLocation>
</comment>
<dbReference type="GO" id="GO:0005886">
    <property type="term" value="C:plasma membrane"/>
    <property type="evidence" value="ECO:0007669"/>
    <property type="project" value="UniProtKB-SubCell"/>
</dbReference>
<dbReference type="CDD" id="cd06173">
    <property type="entry name" value="MFS_MefA_like"/>
    <property type="match status" value="1"/>
</dbReference>
<keyword evidence="2" id="KW-1003">Cell membrane</keyword>
<feature type="transmembrane region" description="Helical" evidence="6">
    <location>
        <begin position="286"/>
        <end position="305"/>
    </location>
</feature>
<keyword evidence="5 6" id="KW-0472">Membrane</keyword>
<gene>
    <name evidence="7" type="ORF">HUT08_15305</name>
</gene>
<evidence type="ECO:0000256" key="2">
    <source>
        <dbReference type="ARBA" id="ARBA00022475"/>
    </source>
</evidence>
<dbReference type="Pfam" id="PF07690">
    <property type="entry name" value="MFS_1"/>
    <property type="match status" value="1"/>
</dbReference>
<feature type="transmembrane region" description="Helical" evidence="6">
    <location>
        <begin position="353"/>
        <end position="374"/>
    </location>
</feature>
<dbReference type="PANTHER" id="PTHR23513:SF6">
    <property type="entry name" value="MAJOR FACILITATOR SUPERFAMILY ASSOCIATED DOMAIN-CONTAINING PROTEIN"/>
    <property type="match status" value="1"/>
</dbReference>
<evidence type="ECO:0000256" key="1">
    <source>
        <dbReference type="ARBA" id="ARBA00004651"/>
    </source>
</evidence>
<dbReference type="GO" id="GO:0022857">
    <property type="term" value="F:transmembrane transporter activity"/>
    <property type="evidence" value="ECO:0007669"/>
    <property type="project" value="InterPro"/>
</dbReference>
<keyword evidence="8" id="KW-1185">Reference proteome</keyword>
<dbReference type="InterPro" id="IPR011701">
    <property type="entry name" value="MFS"/>
</dbReference>
<dbReference type="SUPFAM" id="SSF103473">
    <property type="entry name" value="MFS general substrate transporter"/>
    <property type="match status" value="1"/>
</dbReference>
<feature type="transmembrane region" description="Helical" evidence="6">
    <location>
        <begin position="232"/>
        <end position="254"/>
    </location>
</feature>
<evidence type="ECO:0000313" key="8">
    <source>
        <dbReference type="Proteomes" id="UP000509303"/>
    </source>
</evidence>